<evidence type="ECO:0000313" key="2">
    <source>
        <dbReference type="EMBL" id="RKS52943.1"/>
    </source>
</evidence>
<accession>A0A495PQP7</accession>
<gene>
    <name evidence="2" type="ORF">BC962_1188</name>
</gene>
<dbReference type="Proteomes" id="UP000276282">
    <property type="component" value="Unassembled WGS sequence"/>
</dbReference>
<name>A0A495PQP7_9FLAO</name>
<dbReference type="EMBL" id="RBLG01000002">
    <property type="protein sequence ID" value="RKS52943.1"/>
    <property type="molecule type" value="Genomic_DNA"/>
</dbReference>
<organism evidence="2 3">
    <name type="scientific">Gillisia mitskevichiae</name>
    <dbReference type="NCBI Taxonomy" id="270921"/>
    <lineage>
        <taxon>Bacteria</taxon>
        <taxon>Pseudomonadati</taxon>
        <taxon>Bacteroidota</taxon>
        <taxon>Flavobacteriia</taxon>
        <taxon>Flavobacteriales</taxon>
        <taxon>Flavobacteriaceae</taxon>
        <taxon>Gillisia</taxon>
    </lineage>
</organism>
<dbReference type="InterPro" id="IPR036291">
    <property type="entry name" value="NAD(P)-bd_dom_sf"/>
</dbReference>
<dbReference type="PANTHER" id="PTHR40459:SF1">
    <property type="entry name" value="CONSERVED HYPOTHETICAL ALANINE AND LEUCINE RICH PROTEIN"/>
    <property type="match status" value="1"/>
</dbReference>
<dbReference type="AlphaFoldDB" id="A0A495PQP7"/>
<evidence type="ECO:0000313" key="3">
    <source>
        <dbReference type="Proteomes" id="UP000276282"/>
    </source>
</evidence>
<proteinExistence type="predicted"/>
<dbReference type="Pfam" id="PF10728">
    <property type="entry name" value="DUF2520"/>
    <property type="match status" value="1"/>
</dbReference>
<dbReference type="SUPFAM" id="SSF48179">
    <property type="entry name" value="6-phosphogluconate dehydrogenase C-terminal domain-like"/>
    <property type="match status" value="1"/>
</dbReference>
<dbReference type="InterPro" id="IPR037108">
    <property type="entry name" value="TM1727-like_C_sf"/>
</dbReference>
<reference evidence="2 3" key="1">
    <citation type="submission" date="2018-10" db="EMBL/GenBank/DDBJ databases">
        <title>Genomic Encyclopedia of Archaeal and Bacterial Type Strains, Phase II (KMG-II): from individual species to whole genera.</title>
        <authorList>
            <person name="Goeker M."/>
        </authorList>
    </citation>
    <scope>NUCLEOTIDE SEQUENCE [LARGE SCALE GENOMIC DNA]</scope>
    <source>
        <strain evidence="2 3">DSM 19839</strain>
    </source>
</reference>
<dbReference type="RefSeq" id="WP_121344985.1">
    <property type="nucleotide sequence ID" value="NZ_RBLG01000002.1"/>
</dbReference>
<dbReference type="PANTHER" id="PTHR40459">
    <property type="entry name" value="CONSERVED HYPOTHETICAL ALANINE AND LEUCINE RICH PROTEIN"/>
    <property type="match status" value="1"/>
</dbReference>
<dbReference type="OrthoDB" id="9810755at2"/>
<feature type="domain" description="DUF2520" evidence="1">
    <location>
        <begin position="122"/>
        <end position="244"/>
    </location>
</feature>
<evidence type="ECO:0000259" key="1">
    <source>
        <dbReference type="Pfam" id="PF10728"/>
    </source>
</evidence>
<protein>
    <submittedName>
        <fullName evidence="2">Uncharacterized protein DUF2520</fullName>
    </submittedName>
</protein>
<sequence>MKRIVIFGTGNLATHLFEVYKYSGDFKIIQVYNHDPKSLQIFNDQVAITTNLNEIAPADIYILALKDDILAEISQKINETNALVLHTSGAVSVEVLNKFKNRGVFYPLQTFSKNKKVDFSKIPICIEANTAENTKVLNELASEISEKVFGISSEQRKTLHVAAVFVSNFVNFMYTEGEKICNDNQVPFEILHPLILETASKVTKMSPLESQTGPAKRNDQEVISSHLELLNEEQQKIYSLLTLSIQNLHGKEL</sequence>
<dbReference type="Gene3D" id="1.10.1040.20">
    <property type="entry name" value="ProC-like, C-terminal domain"/>
    <property type="match status" value="1"/>
</dbReference>
<keyword evidence="3" id="KW-1185">Reference proteome</keyword>
<dbReference type="InterPro" id="IPR018931">
    <property type="entry name" value="DUF2520"/>
</dbReference>
<dbReference type="Gene3D" id="3.40.50.720">
    <property type="entry name" value="NAD(P)-binding Rossmann-like Domain"/>
    <property type="match status" value="1"/>
</dbReference>
<comment type="caution">
    <text evidence="2">The sequence shown here is derived from an EMBL/GenBank/DDBJ whole genome shotgun (WGS) entry which is preliminary data.</text>
</comment>
<dbReference type="InterPro" id="IPR008927">
    <property type="entry name" value="6-PGluconate_DH-like_C_sf"/>
</dbReference>
<dbReference type="SUPFAM" id="SSF51735">
    <property type="entry name" value="NAD(P)-binding Rossmann-fold domains"/>
    <property type="match status" value="1"/>
</dbReference>